<proteinExistence type="inferred from homology"/>
<accession>E0IA75</accession>
<dbReference type="GO" id="GO:0016020">
    <property type="term" value="C:membrane"/>
    <property type="evidence" value="ECO:0007669"/>
    <property type="project" value="InterPro"/>
</dbReference>
<keyword evidence="5" id="KW-1185">Reference proteome</keyword>
<sequence length="491" mass="54827">MTTTASQTASQPNQAWSEERLRETYQGSADVYIDACRFGQSEHVNVILLYANGLCDGHHVQEIVLPALGKHFDQHADGASGLEQLISRLTLVSISEQPTVEELDESIFEGDLILFFTEENRCFRMCINHRPQRSPQESSTEISIKGPKDGFIEDMYTNIALIRKRVRSHSLYVKPFTLGVRTKTKVSLLYFHDIINPKILDDVCKKLDKFESDGLYSINQLEESLTGSKLKLLPLMDYTGRPDFCVNALLSGRFLIIVDGNPLVLIGPAGLSLILKSPEDVHFNYSYITFARLIRAFSLFLSVFLPALWVSLMAFHQDQIPFRIMATVSVSRLGLPFSSQIETFILLMLLEIFREAGVRLPSAIGQTLTSIGGLIIGDAAIRSGLVSPSVVVIGAITAVSGVTLVNQSLSTVVSILRLFFFGLACYLGMYGVILGIVIFVAYMASQRSFGMNYLAPLSPLNIREVMMSYLRVPWFMLKRRPTTLKTQDEDR</sequence>
<dbReference type="InterPro" id="IPR050768">
    <property type="entry name" value="UPF0353/GerABKA_families"/>
</dbReference>
<evidence type="ECO:0000313" key="4">
    <source>
        <dbReference type="EMBL" id="EFM10652.1"/>
    </source>
</evidence>
<keyword evidence="3" id="KW-1133">Transmembrane helix</keyword>
<feature type="transmembrane region" description="Helical" evidence="3">
    <location>
        <begin position="387"/>
        <end position="406"/>
    </location>
</feature>
<gene>
    <name evidence="4" type="ORF">PaecuDRAFT_2564</name>
</gene>
<keyword evidence="3" id="KW-0812">Transmembrane</keyword>
<dbReference type="OrthoDB" id="1726708at2"/>
<dbReference type="InterPro" id="IPR004995">
    <property type="entry name" value="Spore_Ger"/>
</dbReference>
<organism evidence="4 5">
    <name type="scientific">Paenibacillus curdlanolyticus YK9</name>
    <dbReference type="NCBI Taxonomy" id="717606"/>
    <lineage>
        <taxon>Bacteria</taxon>
        <taxon>Bacillati</taxon>
        <taxon>Bacillota</taxon>
        <taxon>Bacilli</taxon>
        <taxon>Bacillales</taxon>
        <taxon>Paenibacillaceae</taxon>
        <taxon>Paenibacillus</taxon>
    </lineage>
</organism>
<protein>
    <submittedName>
        <fullName evidence="4">GerA spore germination protein</fullName>
    </submittedName>
</protein>
<dbReference type="RefSeq" id="WP_006038556.1">
    <property type="nucleotide sequence ID" value="NZ_AEDD01000006.1"/>
</dbReference>
<reference evidence="4 5" key="1">
    <citation type="submission" date="2010-07" db="EMBL/GenBank/DDBJ databases">
        <title>The draft genome of Paenibacillus curdlanolyticus YK9.</title>
        <authorList>
            <consortium name="US DOE Joint Genome Institute (JGI-PGF)"/>
            <person name="Lucas S."/>
            <person name="Copeland A."/>
            <person name="Lapidus A."/>
            <person name="Cheng J.-F."/>
            <person name="Bruce D."/>
            <person name="Goodwin L."/>
            <person name="Pitluck S."/>
            <person name="Land M.L."/>
            <person name="Hauser L."/>
            <person name="Chang Y.-J."/>
            <person name="Jeffries C."/>
            <person name="Anderson I.J."/>
            <person name="Johnson E."/>
            <person name="Loganathan U."/>
            <person name="Mulhopadhyay B."/>
            <person name="Kyrpides N."/>
            <person name="Woyke T.J."/>
        </authorList>
    </citation>
    <scope>NUCLEOTIDE SEQUENCE [LARGE SCALE GENOMIC DNA]</scope>
    <source>
        <strain evidence="4 5">YK9</strain>
    </source>
</reference>
<evidence type="ECO:0000313" key="5">
    <source>
        <dbReference type="Proteomes" id="UP000005387"/>
    </source>
</evidence>
<dbReference type="Proteomes" id="UP000005387">
    <property type="component" value="Unassembled WGS sequence"/>
</dbReference>
<dbReference type="STRING" id="717606.PaecuDRAFT_2564"/>
<feature type="transmembrane region" description="Helical" evidence="3">
    <location>
        <begin position="296"/>
        <end position="315"/>
    </location>
</feature>
<dbReference type="GO" id="GO:0009847">
    <property type="term" value="P:spore germination"/>
    <property type="evidence" value="ECO:0007669"/>
    <property type="project" value="InterPro"/>
</dbReference>
<evidence type="ECO:0000256" key="1">
    <source>
        <dbReference type="ARBA" id="ARBA00005278"/>
    </source>
</evidence>
<dbReference type="AlphaFoldDB" id="E0IA75"/>
<name>E0IA75_9BACL</name>
<dbReference type="PANTHER" id="PTHR22550:SF5">
    <property type="entry name" value="LEUCINE ZIPPER PROTEIN 4"/>
    <property type="match status" value="1"/>
</dbReference>
<feature type="transmembrane region" description="Helical" evidence="3">
    <location>
        <begin position="418"/>
        <end position="444"/>
    </location>
</feature>
<evidence type="ECO:0000256" key="2">
    <source>
        <dbReference type="ARBA" id="ARBA00023136"/>
    </source>
</evidence>
<dbReference type="EMBL" id="AEDD01000006">
    <property type="protein sequence ID" value="EFM10652.1"/>
    <property type="molecule type" value="Genomic_DNA"/>
</dbReference>
<dbReference type="PIRSF" id="PIRSF005690">
    <property type="entry name" value="GerBA"/>
    <property type="match status" value="1"/>
</dbReference>
<keyword evidence="2 3" id="KW-0472">Membrane</keyword>
<dbReference type="eggNOG" id="COG0697">
    <property type="taxonomic scope" value="Bacteria"/>
</dbReference>
<dbReference type="Pfam" id="PF03323">
    <property type="entry name" value="GerA"/>
    <property type="match status" value="1"/>
</dbReference>
<evidence type="ECO:0000256" key="3">
    <source>
        <dbReference type="SAM" id="Phobius"/>
    </source>
</evidence>
<dbReference type="PANTHER" id="PTHR22550">
    <property type="entry name" value="SPORE GERMINATION PROTEIN"/>
    <property type="match status" value="1"/>
</dbReference>
<comment type="similarity">
    <text evidence="1">Belongs to the GerABKA family.</text>
</comment>